<dbReference type="AlphaFoldDB" id="A0A645IZW1"/>
<reference evidence="1" key="1">
    <citation type="submission" date="2019-08" db="EMBL/GenBank/DDBJ databases">
        <authorList>
            <person name="Kucharzyk K."/>
            <person name="Murdoch R.W."/>
            <person name="Higgins S."/>
            <person name="Loffler F."/>
        </authorList>
    </citation>
    <scope>NUCLEOTIDE SEQUENCE</scope>
</reference>
<accession>A0A645IZW1</accession>
<sequence length="160" mass="19393">MFNQKYWRTQDYTLKWRPVFFDLDFGFKSASRDMLGKFFNPKGEASPDQSKTYFEIYIGLKKNAAWRDYCVERYVEVVETYFNSERATALLDEMTAVLRPEIQRQIDKWHRPYSMEEWEDSIAELREIVAQRPEYALQNLQDYFRVSQEKMDELIAKYSK</sequence>
<proteinExistence type="predicted"/>
<dbReference type="EMBL" id="VSSQ01126785">
    <property type="protein sequence ID" value="MPN56450.1"/>
    <property type="molecule type" value="Genomic_DNA"/>
</dbReference>
<dbReference type="InterPro" id="IPR014867">
    <property type="entry name" value="Spore_coat_CotH_CotH2/3/7"/>
</dbReference>
<protein>
    <submittedName>
        <fullName evidence="1">Uncharacterized protein</fullName>
    </submittedName>
</protein>
<dbReference type="Pfam" id="PF08757">
    <property type="entry name" value="CotH"/>
    <property type="match status" value="1"/>
</dbReference>
<gene>
    <name evidence="1" type="ORF">SDC9_204139</name>
</gene>
<evidence type="ECO:0000313" key="1">
    <source>
        <dbReference type="EMBL" id="MPN56450.1"/>
    </source>
</evidence>
<comment type="caution">
    <text evidence="1">The sequence shown here is derived from an EMBL/GenBank/DDBJ whole genome shotgun (WGS) entry which is preliminary data.</text>
</comment>
<organism evidence="1">
    <name type="scientific">bioreactor metagenome</name>
    <dbReference type="NCBI Taxonomy" id="1076179"/>
    <lineage>
        <taxon>unclassified sequences</taxon>
        <taxon>metagenomes</taxon>
        <taxon>ecological metagenomes</taxon>
    </lineage>
</organism>
<name>A0A645IZW1_9ZZZZ</name>